<evidence type="ECO:0008006" key="3">
    <source>
        <dbReference type="Google" id="ProtNLM"/>
    </source>
</evidence>
<dbReference type="Proteomes" id="UP000030185">
    <property type="component" value="Unassembled WGS sequence"/>
</dbReference>
<reference evidence="1 2" key="1">
    <citation type="submission" date="2014-09" db="EMBL/GenBank/DDBJ databases">
        <title>Sporocytophaga myxococcoides PG-01 genome sequencing.</title>
        <authorList>
            <person name="Liu L."/>
            <person name="Gao P.J."/>
            <person name="Chen G.J."/>
            <person name="Wang L.S."/>
        </authorList>
    </citation>
    <scope>NUCLEOTIDE SEQUENCE [LARGE SCALE GENOMIC DNA]</scope>
    <source>
        <strain evidence="1 2">PG-01</strain>
    </source>
</reference>
<dbReference type="EMBL" id="BBLT01000005">
    <property type="protein sequence ID" value="GAL85587.1"/>
    <property type="molecule type" value="Genomic_DNA"/>
</dbReference>
<dbReference type="RefSeq" id="WP_045464345.1">
    <property type="nucleotide sequence ID" value="NZ_BBLT01000005.1"/>
</dbReference>
<dbReference type="AlphaFoldDB" id="A0A098LGL9"/>
<protein>
    <recommendedName>
        <fullName evidence="3">Phospholipase D-like domain-containing protein</fullName>
    </recommendedName>
</protein>
<comment type="caution">
    <text evidence="1">The sequence shown here is derived from an EMBL/GenBank/DDBJ whole genome shotgun (WGS) entry which is preliminary data.</text>
</comment>
<evidence type="ECO:0000313" key="2">
    <source>
        <dbReference type="Proteomes" id="UP000030185"/>
    </source>
</evidence>
<keyword evidence="2" id="KW-1185">Reference proteome</keyword>
<gene>
    <name evidence="1" type="ORF">MYP_2816</name>
</gene>
<proteinExistence type="predicted"/>
<dbReference type="eggNOG" id="COG3886">
    <property type="taxonomic scope" value="Bacteria"/>
</dbReference>
<evidence type="ECO:0000313" key="1">
    <source>
        <dbReference type="EMBL" id="GAL85587.1"/>
    </source>
</evidence>
<dbReference type="OrthoDB" id="5894983at2"/>
<accession>A0A098LGL9</accession>
<organism evidence="1 2">
    <name type="scientific">Sporocytophaga myxococcoides</name>
    <dbReference type="NCBI Taxonomy" id="153721"/>
    <lineage>
        <taxon>Bacteria</taxon>
        <taxon>Pseudomonadati</taxon>
        <taxon>Bacteroidota</taxon>
        <taxon>Cytophagia</taxon>
        <taxon>Cytophagales</taxon>
        <taxon>Cytophagaceae</taxon>
        <taxon>Sporocytophaga</taxon>
    </lineage>
</organism>
<sequence>MIIKKLLAPLVNNKILKEAEHCYIASAAISEPAFDLLMSNLAPRCNVDIVTGLDLPTHPNVLWKILKQYPGRVTLRIFSRNYFHSNLYIFDLPFRKRIAFVGSGSLTIGGLKDHEELSYKVDVERNVEDLKAWFRSYFDFGQDLSEKIIKEYEMLYPSIVARDNATKEDIKQLTDVITGRFSLTGINFSKQFFKAEDYATLDNSKAALNTQLVHHERVMLKNKLLELHEQLRPYLHKLKLYENDDAEQIVSSLNPVFHYENKVKTMWLVYGRSKKELEEYKATLTDLLNIQLMLKSQEFGIYLSLGKPNSETQDREYFRKEMNSEEYRKKFYDLLKGLSKDYWIEVAGEKKPVDSFADEQALWNYTNADHIQYHFIIGRTYVPNDQDIAADQIVSTIQKEIDKLIHLYRLMKV</sequence>
<name>A0A098LGL9_9BACT</name>
<dbReference type="STRING" id="153721.MYP_2816"/>
<dbReference type="Gene3D" id="3.30.870.10">
    <property type="entry name" value="Endonuclease Chain A"/>
    <property type="match status" value="1"/>
</dbReference>